<dbReference type="InterPro" id="IPR050597">
    <property type="entry name" value="Cytochrome_c_Oxidase_Subunit"/>
</dbReference>
<dbReference type="PROSITE" id="PS51007">
    <property type="entry name" value="CYTC"/>
    <property type="match status" value="2"/>
</dbReference>
<feature type="domain" description="Cytochrome c" evidence="7">
    <location>
        <begin position="34"/>
        <end position="122"/>
    </location>
</feature>
<dbReference type="InterPro" id="IPR036909">
    <property type="entry name" value="Cyt_c-like_dom_sf"/>
</dbReference>
<dbReference type="Pfam" id="PF00034">
    <property type="entry name" value="Cytochrom_C"/>
    <property type="match status" value="2"/>
</dbReference>
<dbReference type="RefSeq" id="WP_377030102.1">
    <property type="nucleotide sequence ID" value="NZ_JBHOMY010000038.1"/>
</dbReference>
<reference evidence="8 9" key="1">
    <citation type="submission" date="2024-09" db="EMBL/GenBank/DDBJ databases">
        <title>Nodulacao em especies de Leguminosae Basais da Amazonia e Caracterizacao dos Rizobios e Bacterias Associadas aos Nodulos.</title>
        <authorList>
            <person name="Jambeiro I.C.A."/>
            <person name="Lopes I.S."/>
            <person name="Aguiar E.R.G.R."/>
            <person name="Santos A.F.J."/>
            <person name="Dos Santos J.M.F."/>
            <person name="Gross E."/>
        </authorList>
    </citation>
    <scope>NUCLEOTIDE SEQUENCE [LARGE SCALE GENOMIC DNA]</scope>
    <source>
        <strain evidence="8 9">BRUESC1165</strain>
    </source>
</reference>
<feature type="signal peptide" evidence="6">
    <location>
        <begin position="1"/>
        <end position="21"/>
    </location>
</feature>
<dbReference type="PANTHER" id="PTHR33751">
    <property type="entry name" value="CBB3-TYPE CYTOCHROME C OXIDASE SUBUNIT FIXP"/>
    <property type="match status" value="1"/>
</dbReference>
<organism evidence="8 9">
    <name type="scientific">Microvirga arabica</name>
    <dbReference type="NCBI Taxonomy" id="1128671"/>
    <lineage>
        <taxon>Bacteria</taxon>
        <taxon>Pseudomonadati</taxon>
        <taxon>Pseudomonadota</taxon>
        <taxon>Alphaproteobacteria</taxon>
        <taxon>Hyphomicrobiales</taxon>
        <taxon>Methylobacteriaceae</taxon>
        <taxon>Microvirga</taxon>
    </lineage>
</organism>
<dbReference type="InterPro" id="IPR009056">
    <property type="entry name" value="Cyt_c-like_dom"/>
</dbReference>
<sequence>MTRAIPLALGIAALAVAPVLSQSQNPPAGPAGVPDIIRGREIALGGVRDRQNVPCIQCHGLEGIGNSSGVFPRLAPQSGWYLYKTLQDYASGLRPNEIMSPIARSLSDQDMQAVATYYASIRNAPTLPHAEVNVRTLQTGGAISAVGIPEQAVPPCAGCHGANGRGGQMIYPSLAGQYAPYTELQLRLWKEGRRDGDPMNVMELISKAMTDEQIRAVSLYFASIQPGYSPQGEQRSGGPSQNPQVWQGQLAPPSPNATSPIPGLQNVKPPYLPEGQAGPGMGNASTDDQINRSR</sequence>
<evidence type="ECO:0000256" key="4">
    <source>
        <dbReference type="PROSITE-ProRule" id="PRU00433"/>
    </source>
</evidence>
<accession>A0ABV6Y9M6</accession>
<dbReference type="SUPFAM" id="SSF46626">
    <property type="entry name" value="Cytochrome c"/>
    <property type="match status" value="2"/>
</dbReference>
<feature type="domain" description="Cytochrome c" evidence="7">
    <location>
        <begin position="135"/>
        <end position="225"/>
    </location>
</feature>
<keyword evidence="3 4" id="KW-0408">Iron</keyword>
<gene>
    <name evidence="8" type="ORF">ACETIH_14895</name>
</gene>
<proteinExistence type="predicted"/>
<feature type="chain" id="PRO_5045612604" evidence="6">
    <location>
        <begin position="22"/>
        <end position="294"/>
    </location>
</feature>
<dbReference type="Proteomes" id="UP001593940">
    <property type="component" value="Unassembled WGS sequence"/>
</dbReference>
<evidence type="ECO:0000256" key="5">
    <source>
        <dbReference type="SAM" id="MobiDB-lite"/>
    </source>
</evidence>
<evidence type="ECO:0000313" key="9">
    <source>
        <dbReference type="Proteomes" id="UP001593940"/>
    </source>
</evidence>
<keyword evidence="2 4" id="KW-0479">Metal-binding</keyword>
<dbReference type="Gene3D" id="1.10.760.10">
    <property type="entry name" value="Cytochrome c-like domain"/>
    <property type="match status" value="2"/>
</dbReference>
<dbReference type="PANTHER" id="PTHR33751:SF11">
    <property type="entry name" value="BLL4483 PROTEIN"/>
    <property type="match status" value="1"/>
</dbReference>
<evidence type="ECO:0000259" key="7">
    <source>
        <dbReference type="PROSITE" id="PS51007"/>
    </source>
</evidence>
<keyword evidence="1 4" id="KW-0349">Heme</keyword>
<feature type="compositionally biased region" description="Polar residues" evidence="5">
    <location>
        <begin position="228"/>
        <end position="247"/>
    </location>
</feature>
<evidence type="ECO:0000256" key="6">
    <source>
        <dbReference type="SAM" id="SignalP"/>
    </source>
</evidence>
<evidence type="ECO:0000256" key="1">
    <source>
        <dbReference type="ARBA" id="ARBA00022617"/>
    </source>
</evidence>
<keyword evidence="9" id="KW-1185">Reference proteome</keyword>
<evidence type="ECO:0000256" key="3">
    <source>
        <dbReference type="ARBA" id="ARBA00023004"/>
    </source>
</evidence>
<name>A0ABV6Y9M6_9HYPH</name>
<dbReference type="EMBL" id="JBHOMY010000038">
    <property type="protein sequence ID" value="MFC1457972.1"/>
    <property type="molecule type" value="Genomic_DNA"/>
</dbReference>
<feature type="region of interest" description="Disordered" evidence="5">
    <location>
        <begin position="228"/>
        <end position="294"/>
    </location>
</feature>
<keyword evidence="6" id="KW-0732">Signal</keyword>
<protein>
    <submittedName>
        <fullName evidence="8">C-type cytochrome</fullName>
    </submittedName>
</protein>
<evidence type="ECO:0000313" key="8">
    <source>
        <dbReference type="EMBL" id="MFC1457972.1"/>
    </source>
</evidence>
<evidence type="ECO:0000256" key="2">
    <source>
        <dbReference type="ARBA" id="ARBA00022723"/>
    </source>
</evidence>
<comment type="caution">
    <text evidence="8">The sequence shown here is derived from an EMBL/GenBank/DDBJ whole genome shotgun (WGS) entry which is preliminary data.</text>
</comment>